<feature type="compositionally biased region" description="Basic and acidic residues" evidence="1">
    <location>
        <begin position="150"/>
        <end position="160"/>
    </location>
</feature>
<reference evidence="2 3" key="1">
    <citation type="journal article" date="2016" name="Mol. Biol. Evol.">
        <title>Comparative Genomics of Early-Diverging Mushroom-Forming Fungi Provides Insights into the Origins of Lignocellulose Decay Capabilities.</title>
        <authorList>
            <person name="Nagy L.G."/>
            <person name="Riley R."/>
            <person name="Tritt A."/>
            <person name="Adam C."/>
            <person name="Daum C."/>
            <person name="Floudas D."/>
            <person name="Sun H."/>
            <person name="Yadav J.S."/>
            <person name="Pangilinan J."/>
            <person name="Larsson K.H."/>
            <person name="Matsuura K."/>
            <person name="Barry K."/>
            <person name="Labutti K."/>
            <person name="Kuo R."/>
            <person name="Ohm R.A."/>
            <person name="Bhattacharya S.S."/>
            <person name="Shirouzu T."/>
            <person name="Yoshinaga Y."/>
            <person name="Martin F.M."/>
            <person name="Grigoriev I.V."/>
            <person name="Hibbett D.S."/>
        </authorList>
    </citation>
    <scope>NUCLEOTIDE SEQUENCE [LARGE SCALE GENOMIC DNA]</scope>
    <source>
        <strain evidence="2 3">HHB14362 ss-1</strain>
    </source>
</reference>
<name>A0A165MIZ0_9AGAM</name>
<evidence type="ECO:0000313" key="2">
    <source>
        <dbReference type="EMBL" id="KZT18393.1"/>
    </source>
</evidence>
<dbReference type="AlphaFoldDB" id="A0A165MIZ0"/>
<evidence type="ECO:0000313" key="3">
    <source>
        <dbReference type="Proteomes" id="UP000076761"/>
    </source>
</evidence>
<keyword evidence="3" id="KW-1185">Reference proteome</keyword>
<dbReference type="InParanoid" id="A0A165MIZ0"/>
<dbReference type="Proteomes" id="UP000076761">
    <property type="component" value="Unassembled WGS sequence"/>
</dbReference>
<accession>A0A165MIZ0</accession>
<feature type="region of interest" description="Disordered" evidence="1">
    <location>
        <begin position="141"/>
        <end position="160"/>
    </location>
</feature>
<organism evidence="2 3">
    <name type="scientific">Neolentinus lepideus HHB14362 ss-1</name>
    <dbReference type="NCBI Taxonomy" id="1314782"/>
    <lineage>
        <taxon>Eukaryota</taxon>
        <taxon>Fungi</taxon>
        <taxon>Dikarya</taxon>
        <taxon>Basidiomycota</taxon>
        <taxon>Agaricomycotina</taxon>
        <taxon>Agaricomycetes</taxon>
        <taxon>Gloeophyllales</taxon>
        <taxon>Gloeophyllaceae</taxon>
        <taxon>Neolentinus</taxon>
    </lineage>
</organism>
<proteinExistence type="predicted"/>
<dbReference type="EMBL" id="KV425685">
    <property type="protein sequence ID" value="KZT18393.1"/>
    <property type="molecule type" value="Genomic_DNA"/>
</dbReference>
<protein>
    <submittedName>
        <fullName evidence="2">Uncharacterized protein</fullName>
    </submittedName>
</protein>
<gene>
    <name evidence="2" type="ORF">NEOLEDRAFT_172796</name>
</gene>
<sequence length="160" mass="17981">MVGEVGIDGTSRALPDSTPLLRFSTTQDVNVLPHLVQHMRRTDCTILSIVASHRKSTQTTCSLRSPFMQTVGIYGRRSGNLRNVRRVGLLRNSHHTSVTRNLFCVFPSSGAGCRINYCLRSDFGLIIEHLLQTRDLRFSTSNRTTSSSHETTRHDANYAY</sequence>
<evidence type="ECO:0000256" key="1">
    <source>
        <dbReference type="SAM" id="MobiDB-lite"/>
    </source>
</evidence>